<accession>A0A976BFR7</accession>
<gene>
    <name evidence="2" type="ORF">CO2235_90257</name>
</gene>
<proteinExistence type="predicted"/>
<evidence type="ECO:0000313" key="3">
    <source>
        <dbReference type="Proteomes" id="UP000256862"/>
    </source>
</evidence>
<evidence type="ECO:0000313" key="2">
    <source>
        <dbReference type="EMBL" id="SPC17383.1"/>
    </source>
</evidence>
<dbReference type="Proteomes" id="UP000256862">
    <property type="component" value="Chromosome CO2235"/>
</dbReference>
<sequence>MGMSQTTPARTSKGNGHGGARSGAGRKPKEYVKPPVLEDFDEARARNERAKADLNELEFKIKSGEYVSRAAVVQATATAYSTIAQTLRSLPDHLERRLALAPDIAEEIGRQVDESLAELADVFERMGGGNV</sequence>
<comment type="caution">
    <text evidence="2">The sequence shown here is derived from an EMBL/GenBank/DDBJ whole genome shotgun (WGS) entry which is preliminary data.</text>
</comment>
<feature type="compositionally biased region" description="Polar residues" evidence="1">
    <location>
        <begin position="1"/>
        <end position="10"/>
    </location>
</feature>
<feature type="region of interest" description="Disordered" evidence="1">
    <location>
        <begin position="1"/>
        <end position="35"/>
    </location>
</feature>
<evidence type="ECO:0008006" key="4">
    <source>
        <dbReference type="Google" id="ProtNLM"/>
    </source>
</evidence>
<reference evidence="2 3" key="1">
    <citation type="submission" date="2018-01" db="EMBL/GenBank/DDBJ databases">
        <authorList>
            <person name="Clerissi C."/>
        </authorList>
    </citation>
    <scope>NUCLEOTIDE SEQUENCE [LARGE SCALE GENOMIC DNA]</scope>
    <source>
        <strain evidence="2">Cupriavidus oxalaticus LMG 2235</strain>
    </source>
</reference>
<dbReference type="EMBL" id="OGUS01000131">
    <property type="protein sequence ID" value="SPC17383.1"/>
    <property type="molecule type" value="Genomic_DNA"/>
</dbReference>
<organism evidence="2 3">
    <name type="scientific">Cupriavidus oxalaticus</name>
    <dbReference type="NCBI Taxonomy" id="96344"/>
    <lineage>
        <taxon>Bacteria</taxon>
        <taxon>Pseudomonadati</taxon>
        <taxon>Pseudomonadota</taxon>
        <taxon>Betaproteobacteria</taxon>
        <taxon>Burkholderiales</taxon>
        <taxon>Burkholderiaceae</taxon>
        <taxon>Cupriavidus</taxon>
    </lineage>
</organism>
<protein>
    <recommendedName>
        <fullName evidence="4">Terminase small subunit</fullName>
    </recommendedName>
</protein>
<name>A0A976BFR7_9BURK</name>
<evidence type="ECO:0000256" key="1">
    <source>
        <dbReference type="SAM" id="MobiDB-lite"/>
    </source>
</evidence>
<dbReference type="AlphaFoldDB" id="A0A976BFR7"/>